<dbReference type="Proteomes" id="UP000271241">
    <property type="component" value="Unassembled WGS sequence"/>
</dbReference>
<dbReference type="GO" id="GO:0005666">
    <property type="term" value="C:RNA polymerase III complex"/>
    <property type="evidence" value="ECO:0007669"/>
    <property type="project" value="InterPro"/>
</dbReference>
<dbReference type="InterPro" id="IPR036388">
    <property type="entry name" value="WH-like_DNA-bd_sf"/>
</dbReference>
<keyword evidence="5" id="KW-0539">Nucleus</keyword>
<dbReference type="OrthoDB" id="613763at2759"/>
<keyword evidence="4" id="KW-0804">Transcription</keyword>
<proteinExistence type="inferred from homology"/>
<keyword evidence="7" id="KW-1185">Reference proteome</keyword>
<protein>
    <submittedName>
        <fullName evidence="6">RNA polymerase Rpc34</fullName>
    </submittedName>
</protein>
<dbReference type="PIRSF" id="PIRSF028763">
    <property type="entry name" value="RNA_pol_Rpc34"/>
    <property type="match status" value="1"/>
</dbReference>
<gene>
    <name evidence="6" type="ORF">THASP1DRAFT_19850</name>
</gene>
<feature type="non-terminal residue" evidence="6">
    <location>
        <position position="1"/>
    </location>
</feature>
<dbReference type="GO" id="GO:0005737">
    <property type="term" value="C:cytoplasm"/>
    <property type="evidence" value="ECO:0007669"/>
    <property type="project" value="UniProtKB-ARBA"/>
</dbReference>
<dbReference type="InterPro" id="IPR007832">
    <property type="entry name" value="RNA_pol_Rpc34"/>
</dbReference>
<evidence type="ECO:0000256" key="5">
    <source>
        <dbReference type="ARBA" id="ARBA00023242"/>
    </source>
</evidence>
<comment type="similarity">
    <text evidence="2">Belongs to the eukaryotic RPC34/RPC39 RNA polymerase subunit family.</text>
</comment>
<evidence type="ECO:0000313" key="7">
    <source>
        <dbReference type="Proteomes" id="UP000271241"/>
    </source>
</evidence>
<dbReference type="GO" id="GO:0005654">
    <property type="term" value="C:nucleoplasm"/>
    <property type="evidence" value="ECO:0007669"/>
    <property type="project" value="UniProtKB-ARBA"/>
</dbReference>
<dbReference type="InterPro" id="IPR016049">
    <property type="entry name" value="RNA_pol_Rpc34-like"/>
</dbReference>
<dbReference type="Pfam" id="PF05158">
    <property type="entry name" value="RNA_pol_Rpc34"/>
    <property type="match status" value="1"/>
</dbReference>
<dbReference type="PANTHER" id="PTHR12780">
    <property type="entry name" value="RNA POLYMERASE III DNA DIRECTED , 39KD SUBUNIT-RELATED"/>
    <property type="match status" value="1"/>
</dbReference>
<reference evidence="7" key="1">
    <citation type="journal article" date="2018" name="Nat. Microbiol.">
        <title>Leveraging single-cell genomics to expand the fungal tree of life.</title>
        <authorList>
            <person name="Ahrendt S.R."/>
            <person name="Quandt C.A."/>
            <person name="Ciobanu D."/>
            <person name="Clum A."/>
            <person name="Salamov A."/>
            <person name="Andreopoulos B."/>
            <person name="Cheng J.F."/>
            <person name="Woyke T."/>
            <person name="Pelin A."/>
            <person name="Henrissat B."/>
            <person name="Reynolds N.K."/>
            <person name="Benny G.L."/>
            <person name="Smith M.E."/>
            <person name="James T.Y."/>
            <person name="Grigoriev I.V."/>
        </authorList>
    </citation>
    <scope>NUCLEOTIDE SEQUENCE [LARGE SCALE GENOMIC DNA]</scope>
    <source>
        <strain evidence="7">RSA 1356</strain>
    </source>
</reference>
<comment type="subcellular location">
    <subcellularLocation>
        <location evidence="1">Nucleus</location>
    </subcellularLocation>
</comment>
<dbReference type="GO" id="GO:0006383">
    <property type="term" value="P:transcription by RNA polymerase III"/>
    <property type="evidence" value="ECO:0007669"/>
    <property type="project" value="InterPro"/>
</dbReference>
<dbReference type="STRING" id="78915.A0A4P9XIA1"/>
<sequence length="248" mass="27869">LTRAYRQASLSGDERLIYQQITNAGNEGIWTKTLKLRTNLHQQVVSRCLKTLEQKNLIKSVKSNPTRKLYMLIELTPSAEVTGGPWFTDQELDVDFIETLTTQCYKYIYSRASKLDVAPPADAIYSASYTGYPTAREISKFIADRQISNIALSMEDIQCLLDVLVLDGKVEKRTSGMDFGDMEDGDDAGMSGSAGRDDCVYRAVRDRSSKSNPWTETPCGKCPVFSFCTDDGPISPDNCVYFTRWLQF</sequence>
<dbReference type="EMBL" id="KZ993139">
    <property type="protein sequence ID" value="RKP05408.1"/>
    <property type="molecule type" value="Genomic_DNA"/>
</dbReference>
<dbReference type="Gene3D" id="1.10.10.10">
    <property type="entry name" value="Winged helix-like DNA-binding domain superfamily/Winged helix DNA-binding domain"/>
    <property type="match status" value="1"/>
</dbReference>
<dbReference type="SUPFAM" id="SSF46785">
    <property type="entry name" value="Winged helix' DNA-binding domain"/>
    <property type="match status" value="1"/>
</dbReference>
<dbReference type="FunFam" id="1.10.10.10:FF:000116">
    <property type="entry name" value="DNA-directed RNA polymerase III subunit RPC6"/>
    <property type="match status" value="1"/>
</dbReference>
<evidence type="ECO:0000313" key="6">
    <source>
        <dbReference type="EMBL" id="RKP05408.1"/>
    </source>
</evidence>
<organism evidence="6 7">
    <name type="scientific">Thamnocephalis sphaerospora</name>
    <dbReference type="NCBI Taxonomy" id="78915"/>
    <lineage>
        <taxon>Eukaryota</taxon>
        <taxon>Fungi</taxon>
        <taxon>Fungi incertae sedis</taxon>
        <taxon>Zoopagomycota</taxon>
        <taxon>Zoopagomycotina</taxon>
        <taxon>Zoopagomycetes</taxon>
        <taxon>Zoopagales</taxon>
        <taxon>Sigmoideomycetaceae</taxon>
        <taxon>Thamnocephalis</taxon>
    </lineage>
</organism>
<dbReference type="AlphaFoldDB" id="A0A4P9XIA1"/>
<dbReference type="InterPro" id="IPR036390">
    <property type="entry name" value="WH_DNA-bd_sf"/>
</dbReference>
<name>A0A4P9XIA1_9FUNG</name>
<evidence type="ECO:0000256" key="2">
    <source>
        <dbReference type="ARBA" id="ARBA00011038"/>
    </source>
</evidence>
<accession>A0A4P9XIA1</accession>
<evidence type="ECO:0000256" key="4">
    <source>
        <dbReference type="ARBA" id="ARBA00023163"/>
    </source>
</evidence>
<keyword evidence="3" id="KW-0240">DNA-directed RNA polymerase</keyword>
<evidence type="ECO:0000256" key="3">
    <source>
        <dbReference type="ARBA" id="ARBA00022478"/>
    </source>
</evidence>
<evidence type="ECO:0000256" key="1">
    <source>
        <dbReference type="ARBA" id="ARBA00004123"/>
    </source>
</evidence>